<sequence>MIGAVTVALMFAADGSYNMGQVSLPAMPHVLFYSSCFNENSDVAKNVMNGQNIAAEQLPVYCRTLRQGLYKQALDAVRSSGSGDMLQEGKRLDRIFNTIERNNPVRSEVSAGAAAE</sequence>
<gene>
    <name evidence="1" type="ORF">SAMN06295912_10839</name>
</gene>
<dbReference type="EMBL" id="FZOS01000008">
    <property type="protein sequence ID" value="SNS51405.1"/>
    <property type="molecule type" value="Genomic_DNA"/>
</dbReference>
<name>A0A239F3J6_9SPHN</name>
<evidence type="ECO:0000313" key="1">
    <source>
        <dbReference type="EMBL" id="SNS51405.1"/>
    </source>
</evidence>
<reference evidence="2" key="1">
    <citation type="submission" date="2017-06" db="EMBL/GenBank/DDBJ databases">
        <authorList>
            <person name="Varghese N."/>
            <person name="Submissions S."/>
        </authorList>
    </citation>
    <scope>NUCLEOTIDE SEQUENCE [LARGE SCALE GENOMIC DNA]</scope>
    <source>
        <strain evidence="2">LNB2</strain>
    </source>
</reference>
<dbReference type="RefSeq" id="WP_089219334.1">
    <property type="nucleotide sequence ID" value="NZ_FZOS01000008.1"/>
</dbReference>
<dbReference type="AlphaFoldDB" id="A0A239F3J6"/>
<evidence type="ECO:0000313" key="2">
    <source>
        <dbReference type="Proteomes" id="UP000198281"/>
    </source>
</evidence>
<organism evidence="1 2">
    <name type="scientific">Edaphosphingomonas laterariae</name>
    <dbReference type="NCBI Taxonomy" id="861865"/>
    <lineage>
        <taxon>Bacteria</taxon>
        <taxon>Pseudomonadati</taxon>
        <taxon>Pseudomonadota</taxon>
        <taxon>Alphaproteobacteria</taxon>
        <taxon>Sphingomonadales</taxon>
        <taxon>Rhizorhabdaceae</taxon>
        <taxon>Edaphosphingomonas</taxon>
    </lineage>
</organism>
<protein>
    <submittedName>
        <fullName evidence="1">Uncharacterized protein</fullName>
    </submittedName>
</protein>
<dbReference type="Proteomes" id="UP000198281">
    <property type="component" value="Unassembled WGS sequence"/>
</dbReference>
<keyword evidence="2" id="KW-1185">Reference proteome</keyword>
<accession>A0A239F3J6</accession>
<proteinExistence type="predicted"/>